<proteinExistence type="predicted"/>
<dbReference type="AlphaFoldDB" id="A0AAD2DEG2"/>
<sequence length="53" mass="6317">MVNYDTYAIPMLLNFQKTLYYLARGHTYYISILQCFKQKNIANLFLIMNSAIF</sequence>
<accession>A0AAD2DEG2</accession>
<evidence type="ECO:0000313" key="1">
    <source>
        <dbReference type="EMBL" id="CAI3651270.1"/>
    </source>
</evidence>
<comment type="caution">
    <text evidence="1">The sequence shown here is derived from an EMBL/GenBank/DDBJ whole genome shotgun (WGS) entry which is preliminary data.</text>
</comment>
<dbReference type="EMBL" id="CAMTCP010000252">
    <property type="protein sequence ID" value="CAI3651270.1"/>
    <property type="molecule type" value="Genomic_DNA"/>
</dbReference>
<organism evidence="1 2">
    <name type="scientific">Clostridium neonatale</name>
    <dbReference type="NCBI Taxonomy" id="137838"/>
    <lineage>
        <taxon>Bacteria</taxon>
        <taxon>Bacillati</taxon>
        <taxon>Bacillota</taxon>
        <taxon>Clostridia</taxon>
        <taxon>Eubacteriales</taxon>
        <taxon>Clostridiaceae</taxon>
        <taxon>Clostridium</taxon>
    </lineage>
</organism>
<reference evidence="1" key="1">
    <citation type="submission" date="2022-10" db="EMBL/GenBank/DDBJ databases">
        <authorList>
            <person name="Aires J."/>
            <person name="Mesa V."/>
        </authorList>
    </citation>
    <scope>NUCLEOTIDE SEQUENCE</scope>
    <source>
        <strain evidence="1">Clostridium neonatale JD116</strain>
    </source>
</reference>
<name>A0AAD2DEG2_9CLOT</name>
<gene>
    <name evidence="1" type="ORF">CNEO2_530025</name>
</gene>
<protein>
    <submittedName>
        <fullName evidence="1">Uncharacterized protein</fullName>
    </submittedName>
</protein>
<evidence type="ECO:0000313" key="2">
    <source>
        <dbReference type="Proteomes" id="UP001189143"/>
    </source>
</evidence>
<dbReference type="Proteomes" id="UP001189143">
    <property type="component" value="Unassembled WGS sequence"/>
</dbReference>